<proteinExistence type="predicted"/>
<accession>A0A1M4EAX8</accession>
<feature type="transmembrane region" description="Helical" evidence="1">
    <location>
        <begin position="90"/>
        <end position="108"/>
    </location>
</feature>
<sequence>MARSGTVRWRNLLVGLHVITSVGWMALALVLVVLLTHGMRTGDAHAYRMADLLDDDLLLHLANASAFTGLMLAGLTRWGYTRHWWVTTKFAMTLSQLYVGIFILGGHLDRLAAGLQRSATGVAVATVLMAGALAFQTWLSIAKPWRLTPWTTGKAGPKPPDWLFAAALAVPVIDYSTATFVFGHPAPLLTVLTVIGYPIWRAARARPATAGDPIR</sequence>
<feature type="transmembrane region" description="Helical" evidence="1">
    <location>
        <begin position="120"/>
        <end position="141"/>
    </location>
</feature>
<organism evidence="2">
    <name type="scientific">Nonomuraea gerenzanensis</name>
    <dbReference type="NCBI Taxonomy" id="93944"/>
    <lineage>
        <taxon>Bacteria</taxon>
        <taxon>Bacillati</taxon>
        <taxon>Actinomycetota</taxon>
        <taxon>Actinomycetes</taxon>
        <taxon>Streptosporangiales</taxon>
        <taxon>Streptosporangiaceae</taxon>
        <taxon>Nonomuraea</taxon>
    </lineage>
</organism>
<reference evidence="2" key="1">
    <citation type="submission" date="2016-04" db="EMBL/GenBank/DDBJ databases">
        <authorList>
            <person name="Evans L.H."/>
            <person name="Alamgir A."/>
            <person name="Owens N."/>
            <person name="Weber N.D."/>
            <person name="Virtaneva K."/>
            <person name="Barbian K."/>
            <person name="Babar A."/>
            <person name="Rosenke K."/>
        </authorList>
    </citation>
    <scope>NUCLEOTIDE SEQUENCE</scope>
    <source>
        <strain evidence="2">Nono1</strain>
    </source>
</reference>
<protein>
    <recommendedName>
        <fullName evidence="3">Integral membrane protein</fullName>
    </recommendedName>
</protein>
<keyword evidence="1" id="KW-0472">Membrane</keyword>
<evidence type="ECO:0008006" key="3">
    <source>
        <dbReference type="Google" id="ProtNLM"/>
    </source>
</evidence>
<keyword evidence="1" id="KW-1133">Transmembrane helix</keyword>
<gene>
    <name evidence="2" type="ORF">BN4615_P5571</name>
</gene>
<keyword evidence="1" id="KW-0812">Transmembrane</keyword>
<dbReference type="RefSeq" id="WP_225275389.1">
    <property type="nucleotide sequence ID" value="NZ_CP084058.1"/>
</dbReference>
<dbReference type="AlphaFoldDB" id="A0A1M4EAX8"/>
<feature type="transmembrane region" description="Helical" evidence="1">
    <location>
        <begin position="12"/>
        <end position="37"/>
    </location>
</feature>
<feature type="transmembrane region" description="Helical" evidence="1">
    <location>
        <begin position="57"/>
        <end position="78"/>
    </location>
</feature>
<name>A0A1M4EAX8_9ACTN</name>
<evidence type="ECO:0000313" key="2">
    <source>
        <dbReference type="EMBL" id="SBO96055.1"/>
    </source>
</evidence>
<dbReference type="EMBL" id="LT559118">
    <property type="protein sequence ID" value="SBO96055.1"/>
    <property type="molecule type" value="Genomic_DNA"/>
</dbReference>
<feature type="transmembrane region" description="Helical" evidence="1">
    <location>
        <begin position="162"/>
        <end position="182"/>
    </location>
</feature>
<evidence type="ECO:0000256" key="1">
    <source>
        <dbReference type="SAM" id="Phobius"/>
    </source>
</evidence>